<name>A0A2H0V9W6_9BACT</name>
<feature type="coiled-coil region" evidence="1">
    <location>
        <begin position="41"/>
        <end position="87"/>
    </location>
</feature>
<evidence type="ECO:0000256" key="2">
    <source>
        <dbReference type="SAM" id="MobiDB-lite"/>
    </source>
</evidence>
<accession>A0A2H0V9W6</accession>
<reference evidence="4" key="1">
    <citation type="submission" date="2017-09" db="EMBL/GenBank/DDBJ databases">
        <title>Depth-based differentiation of microbial function through sediment-hosted aquifers and enrichment of novel symbionts in the deep terrestrial subsurface.</title>
        <authorList>
            <person name="Probst A.J."/>
            <person name="Ladd B."/>
            <person name="Jarett J.K."/>
            <person name="Geller-Mcgrath D.E."/>
            <person name="Sieber C.M.K."/>
            <person name="Emerson J.B."/>
            <person name="Anantharaman K."/>
            <person name="Thomas B.C."/>
            <person name="Malmstrom R."/>
            <person name="Stieglmeier M."/>
            <person name="Klingl A."/>
            <person name="Woyke T."/>
            <person name="Ryan C.M."/>
            <person name="Banfield J.F."/>
        </authorList>
    </citation>
    <scope>NUCLEOTIDE SEQUENCE [LARGE SCALE GENOMIC DNA]</scope>
</reference>
<protein>
    <submittedName>
        <fullName evidence="3">Uncharacterized protein</fullName>
    </submittedName>
</protein>
<organism evidence="3 4">
    <name type="scientific">Candidatus Falkowbacteria bacterium CG10_big_fil_rev_8_21_14_0_10_37_18</name>
    <dbReference type="NCBI Taxonomy" id="1974562"/>
    <lineage>
        <taxon>Bacteria</taxon>
        <taxon>Candidatus Falkowiibacteriota</taxon>
    </lineage>
</organism>
<dbReference type="AlphaFoldDB" id="A0A2H0V9W6"/>
<gene>
    <name evidence="3" type="ORF">COT93_00275</name>
</gene>
<evidence type="ECO:0000313" key="3">
    <source>
        <dbReference type="EMBL" id="PIR95861.1"/>
    </source>
</evidence>
<feature type="region of interest" description="Disordered" evidence="2">
    <location>
        <begin position="1"/>
        <end position="21"/>
    </location>
</feature>
<dbReference type="Proteomes" id="UP000229972">
    <property type="component" value="Unassembled WGS sequence"/>
</dbReference>
<comment type="caution">
    <text evidence="3">The sequence shown here is derived from an EMBL/GenBank/DDBJ whole genome shotgun (WGS) entry which is preliminary data.</text>
</comment>
<dbReference type="EMBL" id="PFAL01000003">
    <property type="protein sequence ID" value="PIR95861.1"/>
    <property type="molecule type" value="Genomic_DNA"/>
</dbReference>
<evidence type="ECO:0000313" key="4">
    <source>
        <dbReference type="Proteomes" id="UP000229972"/>
    </source>
</evidence>
<proteinExistence type="predicted"/>
<keyword evidence="1" id="KW-0175">Coiled coil</keyword>
<evidence type="ECO:0000256" key="1">
    <source>
        <dbReference type="SAM" id="Coils"/>
    </source>
</evidence>
<sequence length="91" mass="10960">MFNNPEKQMMPDFHPEPDLWMDKNAEDLDEDVISEFNDPDLGHLEAAHISEERKLREAEEAARLKEAEKEKKRLEALEDDWEELEKTYRRF</sequence>